<feature type="compositionally biased region" description="Low complexity" evidence="2">
    <location>
        <begin position="974"/>
        <end position="988"/>
    </location>
</feature>
<name>A0A0V0R3S9_PSEPJ</name>
<feature type="compositionally biased region" description="Basic residues" evidence="2">
    <location>
        <begin position="1189"/>
        <end position="1206"/>
    </location>
</feature>
<feature type="coiled-coil region" evidence="1">
    <location>
        <begin position="422"/>
        <end position="456"/>
    </location>
</feature>
<evidence type="ECO:0000313" key="3">
    <source>
        <dbReference type="EMBL" id="KRX09008.1"/>
    </source>
</evidence>
<sequence>MQQGLVKNQQERKIVQKNLKILFPDTDDKVDTNLRALKQNYNVTLSPRPFPIQQQVQLFQTTKNYQNSNKSFQNSQQYLSPYQNTGYDNQYYSTQKNFQPQKLSRPAIQSSFELFGNQGVISSQPVFVQKRSEVNSKDFFKKNSQFVSKYDKKVGLNTKLDPKFMKKDKKEKNYVDDHMEGFNNQKNVDLFNHLDRLFLKNAKNKFLIEWSRAEEQKFQQNLEKMKQQQKQEQEDDIKLFKQLIDMYQNQKKEDNDDKKQQISPENTQKNEKQFAFLSDINPVSIYKVVTEQYKGQKNKEKFQLIPKKTNINEQNQLEQPKIDQEQADINMVEEIFIHQILNFISKFGVHAMNQQDFKQFQRIVDQRHQILSNLEKHVELIKIVQIKLGLKGQNSYISPRFEGQEQVSDKQQVDKYELLMQRNTSEQARNKTQTNLEDFEKNLQQQQNIIQASLLQQQDKNGQYQAKSSQNIFASNINLSKDNWEKQNKIDEKIREMQKKSQSSLQNEKKQTLYKQKNKQKDLKLPDSIGDLAGKTVENSKETETEGRNILLSSKKQKKDIFEKLGFGNMDNNEDEEEELSDQEEIQSQNQNSQKNLTHRSVDKRPSNLLYENHVQKKQFKQISKKLYNNLHHDAKMEFVEYLIIEEIQAQIKDFQDQHYGKSNILYPHKKRVQKIDKAQTSRDNLKPFKEDFALHLLEAQNLYEVVQDLNVKDVFKKVSMDDKIKKDIQLIVKTNMRSGDIASIIDFIIERGVKNIQKQINKLLLQNKKNKKKQRQISEQKQKNSDSNNNGDDLENIDESDQESDNQQDEEKDLKEEEERIKIQGARFEEMTVEQKKEFLLQKELYEKKKRLFMAFQYGKKNFSNSQQKKSLMGNLNQNQQMKSILNQKQQARLSYQFIPKNELEKFQAEKSSSDEEQEFKNLTEEQVAKKREERNKRIQILREKNSISKNNSNLYDHDISKDEINENKNEKNISSPSNSQNSQRSIKSSGSDVQIPKASKEKQQQQKRKNLILELNNDYMIDEQDKKNYPDIILDRNKVYLLKYEENSPNNRVNFMNDIISEEQEMRAKQLLEKKKELRQKQISLISDVLVQNQQQLTQRQEEQKSHSQLYEILKENQQNNEAFLENAGKKENLKEELENQQKKEKINKFMEELKKEQEQLKEEKQKQIDFFNSKGEINKNNQNSSKNRKNSKQKKQKKTKQVKILKEDGTEYIDEIPLTDQSFEGIQKVTTQNNLATQSEINELQQSKVSFKNQSHKNNSSKEKGKINRKLNKQLTQKSLNQENQKVFVLQDGTITNEFQEGAQLIQTLNKGEFLDSNKNIVKLDYQGKKVIIKKAKQIKLESEQLKEQQLIKDGYIKEKIVLVQKKNSKGQIYEEVVKVKEEYEDVEKEEIIEEEDENGNIVKKVVKTIQKQKKKQQPAVLNSMGSYQSIDEVTGIVNQKQALDFQNSQNVFIPTNQKKKEQLNMLYEKGQQELQKQIEDLKKSCKSPKQSEFINLDKIKADEKQQLKQILIEKYKQDFPDMNDDNYCSVQIENMLDNYNKLPTEQQAKIQKSIMLIKKVNNVNKSKVKKQFLKKQKQKLENDNSLSQQEKQYLLNALEGGEAHEKQQKAEQEFQNFLKKKENISLNENGEYIETISKQVLPTNESMPNILEDSNLKNQKLSTSKKDAKSQQKTGSKKSDRGANKADFAAVEKNANQNLNQNANQSLNQNQNQNTIPNSTQYSNQSIPQIPLKSHFNQMESTGGSGVFNIKGGVIDQAGKSESLPISKAGTKKNKDTKTVKHSKSKHFKNLDKNNFTQISQKAIEMNESQRKNFFKKHGISEQEQEKINQKIINLEMEKQQKQMEREYFLQEMKQLAQTNQKTELQKILKKGYKLAEIKALINALIAKFGKQVDQESKYHLGLLNERKGQIENLQNQLNSKIESNIILAPDVSESFEKFRELRKLQNGFHGKRSKFLPEVFIPEKQKTGILADLSQPTLDTQALEMIIKFQDFNSNLEQFYDRLELFQQDRMFLKEIQKERKNYTDSVVKQVSLNEKKNKKRHRKNIRQIAEVIDEENESQIQQRTAQTLDSRQNLKTKTFISNQQNKLEQSFSQRGLQRARTKKFSKILEKKRLKRLEISKNQSDNQQVKRSFRNDEQFNDSFFSYHSKNTSKLLQSSSDGDSEEEYEQEQEIYLQQPSMQNFGKKSFQNSNIKIQENQDNLQIQPILESENQNSMQDSQRLNNNFSISKNYKHEFLPNSNLKEKANNDNSKNTISNFQISSKEDLTGYYADNVYVSNQYIFHDNNKTPYNVEITNHKPSSLKNIEQLENSSHKSTDISTFFDKNKAMSNLIKLKQSNPERFKEILDQRKTIKSSDNLLLQFNYQIDQNSQDLIQQHNKCKKQ</sequence>
<dbReference type="Proteomes" id="UP000054937">
    <property type="component" value="Unassembled WGS sequence"/>
</dbReference>
<feature type="region of interest" description="Disordered" evidence="2">
    <location>
        <begin position="1765"/>
        <end position="1789"/>
    </location>
</feature>
<feature type="region of interest" description="Disordered" evidence="2">
    <location>
        <begin position="908"/>
        <end position="934"/>
    </location>
</feature>
<feature type="compositionally biased region" description="Acidic residues" evidence="2">
    <location>
        <begin position="793"/>
        <end position="812"/>
    </location>
</feature>
<gene>
    <name evidence="3" type="ORF">PPERSA_01895</name>
</gene>
<feature type="region of interest" description="Disordered" evidence="2">
    <location>
        <begin position="1249"/>
        <end position="1271"/>
    </location>
</feature>
<feature type="compositionally biased region" description="Basic and acidic residues" evidence="2">
    <location>
        <begin position="538"/>
        <end position="547"/>
    </location>
</feature>
<feature type="compositionally biased region" description="Polar residues" evidence="2">
    <location>
        <begin position="1249"/>
        <end position="1261"/>
    </location>
</feature>
<organism evidence="3 4">
    <name type="scientific">Pseudocohnilembus persalinus</name>
    <name type="common">Ciliate</name>
    <dbReference type="NCBI Taxonomy" id="266149"/>
    <lineage>
        <taxon>Eukaryota</taxon>
        <taxon>Sar</taxon>
        <taxon>Alveolata</taxon>
        <taxon>Ciliophora</taxon>
        <taxon>Intramacronucleata</taxon>
        <taxon>Oligohymenophorea</taxon>
        <taxon>Scuticociliatia</taxon>
        <taxon>Philasterida</taxon>
        <taxon>Pseudocohnilembidae</taxon>
        <taxon>Pseudocohnilembus</taxon>
    </lineage>
</organism>
<keyword evidence="4" id="KW-1185">Reference proteome</keyword>
<feature type="compositionally biased region" description="Acidic residues" evidence="2">
    <location>
        <begin position="2166"/>
        <end position="2176"/>
    </location>
</feature>
<feature type="region of interest" description="Disordered" evidence="2">
    <location>
        <begin position="2156"/>
        <end position="2176"/>
    </location>
</feature>
<feature type="region of interest" description="Disordered" evidence="2">
    <location>
        <begin position="498"/>
        <end position="551"/>
    </location>
</feature>
<feature type="region of interest" description="Disordered" evidence="2">
    <location>
        <begin position="250"/>
        <end position="270"/>
    </location>
</feature>
<evidence type="ECO:0000256" key="2">
    <source>
        <dbReference type="SAM" id="MobiDB-lite"/>
    </source>
</evidence>
<accession>A0A0V0R3S9</accession>
<feature type="coiled-coil region" evidence="1">
    <location>
        <begin position="1567"/>
        <end position="1594"/>
    </location>
</feature>
<feature type="region of interest" description="Disordered" evidence="2">
    <location>
        <begin position="970"/>
        <end position="1009"/>
    </location>
</feature>
<evidence type="ECO:0000313" key="4">
    <source>
        <dbReference type="Proteomes" id="UP000054937"/>
    </source>
</evidence>
<feature type="coiled-coil region" evidence="1">
    <location>
        <begin position="1332"/>
        <end position="1393"/>
    </location>
</feature>
<proteinExistence type="predicted"/>
<feature type="compositionally biased region" description="Basic and acidic residues" evidence="2">
    <location>
        <begin position="250"/>
        <end position="260"/>
    </location>
</feature>
<feature type="region of interest" description="Disordered" evidence="2">
    <location>
        <begin position="566"/>
        <end position="608"/>
    </location>
</feature>
<keyword evidence="1" id="KW-0175">Coiled coil</keyword>
<dbReference type="EMBL" id="LDAU01000055">
    <property type="protein sequence ID" value="KRX09008.1"/>
    <property type="molecule type" value="Genomic_DNA"/>
</dbReference>
<reference evidence="3 4" key="1">
    <citation type="journal article" date="2015" name="Sci. Rep.">
        <title>Genome of the facultative scuticociliatosis pathogen Pseudocohnilembus persalinus provides insight into its virulence through horizontal gene transfer.</title>
        <authorList>
            <person name="Xiong J."/>
            <person name="Wang G."/>
            <person name="Cheng J."/>
            <person name="Tian M."/>
            <person name="Pan X."/>
            <person name="Warren A."/>
            <person name="Jiang C."/>
            <person name="Yuan D."/>
            <person name="Miao W."/>
        </authorList>
    </citation>
    <scope>NUCLEOTIDE SEQUENCE [LARGE SCALE GENOMIC DNA]</scope>
    <source>
        <strain evidence="3">36N120E</strain>
    </source>
</reference>
<evidence type="ECO:0000256" key="1">
    <source>
        <dbReference type="SAM" id="Coils"/>
    </source>
</evidence>
<feature type="coiled-coil region" evidence="1">
    <location>
        <begin position="208"/>
        <end position="250"/>
    </location>
</feature>
<feature type="region of interest" description="Disordered" evidence="2">
    <location>
        <begin position="1171"/>
        <end position="1206"/>
    </location>
</feature>
<protein>
    <submittedName>
        <fullName evidence="3">Uncharacterized protein</fullName>
    </submittedName>
</protein>
<comment type="caution">
    <text evidence="3">The sequence shown here is derived from an EMBL/GenBank/DDBJ whole genome shotgun (WGS) entry which is preliminary data.</text>
</comment>
<feature type="region of interest" description="Disordered" evidence="2">
    <location>
        <begin position="768"/>
        <end position="819"/>
    </location>
</feature>
<dbReference type="InParanoid" id="A0A0V0R3S9"/>
<feature type="region of interest" description="Disordered" evidence="2">
    <location>
        <begin position="1648"/>
        <end position="1688"/>
    </location>
</feature>
<feature type="compositionally biased region" description="Acidic residues" evidence="2">
    <location>
        <begin position="572"/>
        <end position="585"/>
    </location>
</feature>